<dbReference type="InterPro" id="IPR036259">
    <property type="entry name" value="MFS_trans_sf"/>
</dbReference>
<feature type="transmembrane region" description="Helical" evidence="6">
    <location>
        <begin position="21"/>
        <end position="41"/>
    </location>
</feature>
<evidence type="ECO:0000256" key="6">
    <source>
        <dbReference type="SAM" id="Phobius"/>
    </source>
</evidence>
<dbReference type="Pfam" id="PF00083">
    <property type="entry name" value="Sugar_tr"/>
    <property type="match status" value="1"/>
</dbReference>
<dbReference type="EMBL" id="LJCQ01000288">
    <property type="protein sequence ID" value="KPV46173.1"/>
    <property type="molecule type" value="Genomic_DNA"/>
</dbReference>
<dbReference type="PATRIC" id="fig|507754.4.peg.1862"/>
<keyword evidence="4 6" id="KW-1133">Transmembrane helix</keyword>
<keyword evidence="10" id="KW-1185">Reference proteome</keyword>
<dbReference type="EMBL" id="LKBG01000027">
    <property type="protein sequence ID" value="KQB36309.1"/>
    <property type="molecule type" value="Genomic_DNA"/>
</dbReference>
<keyword evidence="5 6" id="KW-0472">Membrane</keyword>
<reference evidence="8 11" key="1">
    <citation type="submission" date="2015-09" db="EMBL/GenBank/DDBJ databases">
        <title>Draft genome sequence of Acidiplasma aeolicum DSM 18409.</title>
        <authorList>
            <person name="Hemp J."/>
        </authorList>
    </citation>
    <scope>NUCLEOTIDE SEQUENCE [LARGE SCALE GENOMIC DNA]</scope>
    <source>
        <strain evidence="8 11">V</strain>
    </source>
</reference>
<feature type="transmembrane region" description="Helical" evidence="6">
    <location>
        <begin position="153"/>
        <end position="176"/>
    </location>
</feature>
<dbReference type="PROSITE" id="PS00217">
    <property type="entry name" value="SUGAR_TRANSPORT_2"/>
    <property type="match status" value="1"/>
</dbReference>
<dbReference type="InterPro" id="IPR005829">
    <property type="entry name" value="Sugar_transporter_CS"/>
</dbReference>
<dbReference type="Gene3D" id="1.20.1250.20">
    <property type="entry name" value="MFS general substrate transporter like domains"/>
    <property type="match status" value="1"/>
</dbReference>
<feature type="transmembrane region" description="Helical" evidence="6">
    <location>
        <begin position="374"/>
        <end position="396"/>
    </location>
</feature>
<dbReference type="SUPFAM" id="SSF103473">
    <property type="entry name" value="MFS general substrate transporter"/>
    <property type="match status" value="1"/>
</dbReference>
<gene>
    <name evidence="9" type="ORF">AOG54_07610</name>
    <name evidence="8" type="ORF">SE19_06715</name>
</gene>
<organism evidence="8 11">
    <name type="scientific">Acidiplasma aeolicum</name>
    <dbReference type="NCBI Taxonomy" id="507754"/>
    <lineage>
        <taxon>Archaea</taxon>
        <taxon>Methanobacteriati</taxon>
        <taxon>Thermoplasmatota</taxon>
        <taxon>Thermoplasmata</taxon>
        <taxon>Thermoplasmatales</taxon>
        <taxon>Ferroplasmaceae</taxon>
        <taxon>Acidiplasma</taxon>
    </lineage>
</organism>
<reference evidence="9 10" key="2">
    <citation type="submission" date="2015-09" db="EMBL/GenBank/DDBJ databases">
        <title>Heavy metals and arsenic resistance mechanisms in polyextremophilic archaea of the family Ferroplasmaceae.</title>
        <authorList>
            <person name="Bulaev A.G."/>
            <person name="Kanygina A.V."/>
        </authorList>
    </citation>
    <scope>NUCLEOTIDE SEQUENCE [LARGE SCALE GENOMIC DNA]</scope>
    <source>
        <strain evidence="9 10">VT</strain>
    </source>
</reference>
<name>A0A0N8PQ54_9ARCH</name>
<evidence type="ECO:0000256" key="5">
    <source>
        <dbReference type="ARBA" id="ARBA00023136"/>
    </source>
</evidence>
<feature type="transmembrane region" description="Helical" evidence="6">
    <location>
        <begin position="285"/>
        <end position="306"/>
    </location>
</feature>
<feature type="transmembrane region" description="Helical" evidence="6">
    <location>
        <begin position="120"/>
        <end position="141"/>
    </location>
</feature>
<dbReference type="AlphaFoldDB" id="A0A0N8PQ54"/>
<evidence type="ECO:0000256" key="4">
    <source>
        <dbReference type="ARBA" id="ARBA00022989"/>
    </source>
</evidence>
<feature type="transmembrane region" description="Helical" evidence="6">
    <location>
        <begin position="408"/>
        <end position="431"/>
    </location>
</feature>
<proteinExistence type="predicted"/>
<dbReference type="PANTHER" id="PTHR23511:SF34">
    <property type="entry name" value="SYNAPTIC VESICLE GLYCOPROTEIN 2"/>
    <property type="match status" value="1"/>
</dbReference>
<keyword evidence="3 6" id="KW-0812">Transmembrane</keyword>
<sequence>MEERSNMYDIGRIELDRISKNNRAFSIIMLLVVLGTFFDAIEQYNAGYAATGVSAAFHISAAAISTQVEFITFGFMAVGGLIAGYMGDNLGRRFLYSFNLGIYAIGALISALSVNYIMFLLGRMVVGLGLGGEIAIGLTLISEIMPTRIRSQFTGIVNVGPGFGIFAVAVLALLFLGPYESIFGGPYLAWRWFLGVLILPALLILVYRRYIPETPRFLISKGRQDEAFAVIKMLSEDKLIPVKRLKSYYNINELKKQYKYDDLKTITEKPHTSELFKGRYARRSLLLFVLSFITFGVSASFTIIYPELFSSVTSSLHLSSSFILTTIVNFGTLLGTFTAVLLAAKNRKILIPSLGILAIFGAGLTVAFHSYPYMVIVSLFIFALFSYASNTTIWLYSPEMYPTRVRNIGTGYILVTSLAGVAIMEVFVSYIYSLYNIIGIGIVAIGAFIIYVILAYIMAEDTSMKDLEVVSP</sequence>
<evidence type="ECO:0000259" key="7">
    <source>
        <dbReference type="PROSITE" id="PS50850"/>
    </source>
</evidence>
<dbReference type="RefSeq" id="WP_084795450.1">
    <property type="nucleotide sequence ID" value="NZ_LJCQ01000288.1"/>
</dbReference>
<dbReference type="Proteomes" id="UP000050320">
    <property type="component" value="Unassembled WGS sequence"/>
</dbReference>
<dbReference type="GO" id="GO:0016020">
    <property type="term" value="C:membrane"/>
    <property type="evidence" value="ECO:0007669"/>
    <property type="project" value="UniProtKB-SubCell"/>
</dbReference>
<evidence type="ECO:0000313" key="10">
    <source>
        <dbReference type="Proteomes" id="UP000050320"/>
    </source>
</evidence>
<evidence type="ECO:0000313" key="9">
    <source>
        <dbReference type="EMBL" id="KQB36309.1"/>
    </source>
</evidence>
<evidence type="ECO:0000313" key="8">
    <source>
        <dbReference type="EMBL" id="KPV46173.1"/>
    </source>
</evidence>
<dbReference type="PANTHER" id="PTHR23511">
    <property type="entry name" value="SYNAPTIC VESICLE GLYCOPROTEIN 2"/>
    <property type="match status" value="1"/>
</dbReference>
<dbReference type="PROSITE" id="PS50850">
    <property type="entry name" value="MFS"/>
    <property type="match status" value="1"/>
</dbReference>
<protein>
    <recommendedName>
        <fullName evidence="7">Major facilitator superfamily (MFS) profile domain-containing protein</fullName>
    </recommendedName>
</protein>
<keyword evidence="2" id="KW-0813">Transport</keyword>
<feature type="transmembrane region" description="Helical" evidence="6">
    <location>
        <begin position="94"/>
        <end position="114"/>
    </location>
</feature>
<evidence type="ECO:0000256" key="2">
    <source>
        <dbReference type="ARBA" id="ARBA00022448"/>
    </source>
</evidence>
<feature type="transmembrane region" description="Helical" evidence="6">
    <location>
        <begin position="318"/>
        <end position="342"/>
    </location>
</feature>
<feature type="transmembrane region" description="Helical" evidence="6">
    <location>
        <begin position="61"/>
        <end position="82"/>
    </location>
</feature>
<feature type="transmembrane region" description="Helical" evidence="6">
    <location>
        <begin position="349"/>
        <end position="368"/>
    </location>
</feature>
<feature type="transmembrane region" description="Helical" evidence="6">
    <location>
        <begin position="188"/>
        <end position="207"/>
    </location>
</feature>
<dbReference type="InterPro" id="IPR020846">
    <property type="entry name" value="MFS_dom"/>
</dbReference>
<dbReference type="Proteomes" id="UP000050515">
    <property type="component" value="Unassembled WGS sequence"/>
</dbReference>
<dbReference type="CDD" id="cd17316">
    <property type="entry name" value="MFS_SV2_like"/>
    <property type="match status" value="1"/>
</dbReference>
<comment type="subcellular location">
    <subcellularLocation>
        <location evidence="1">Membrane</location>
        <topology evidence="1">Multi-pass membrane protein</topology>
    </subcellularLocation>
</comment>
<evidence type="ECO:0000256" key="1">
    <source>
        <dbReference type="ARBA" id="ARBA00004141"/>
    </source>
</evidence>
<accession>A0A0N8PQ54</accession>
<comment type="caution">
    <text evidence="8">The sequence shown here is derived from an EMBL/GenBank/DDBJ whole genome shotgun (WGS) entry which is preliminary data.</text>
</comment>
<feature type="domain" description="Major facilitator superfamily (MFS) profile" evidence="7">
    <location>
        <begin position="28"/>
        <end position="463"/>
    </location>
</feature>
<evidence type="ECO:0000313" key="11">
    <source>
        <dbReference type="Proteomes" id="UP000050515"/>
    </source>
</evidence>
<evidence type="ECO:0000256" key="3">
    <source>
        <dbReference type="ARBA" id="ARBA00022692"/>
    </source>
</evidence>
<dbReference type="GO" id="GO:0022857">
    <property type="term" value="F:transmembrane transporter activity"/>
    <property type="evidence" value="ECO:0007669"/>
    <property type="project" value="InterPro"/>
</dbReference>
<feature type="transmembrane region" description="Helical" evidence="6">
    <location>
        <begin position="437"/>
        <end position="457"/>
    </location>
</feature>
<dbReference type="InterPro" id="IPR005828">
    <property type="entry name" value="MFS_sugar_transport-like"/>
</dbReference>